<evidence type="ECO:0000313" key="6">
    <source>
        <dbReference type="EMBL" id="KTD10717.1"/>
    </source>
</evidence>
<reference evidence="7 9" key="2">
    <citation type="submission" date="2018-06" db="EMBL/GenBank/DDBJ databases">
        <authorList>
            <consortium name="Pathogen Informatics"/>
            <person name="Doyle S."/>
        </authorList>
    </citation>
    <scope>NUCLEOTIDE SEQUENCE [LARGE SCALE GENOMIC DNA]</scope>
    <source>
        <strain evidence="7 9">NCTC12388</strain>
    </source>
</reference>
<evidence type="ECO:0000259" key="5">
    <source>
        <dbReference type="PROSITE" id="PS50931"/>
    </source>
</evidence>
<accession>A0A378JGJ5</accession>
<reference evidence="6 8" key="1">
    <citation type="submission" date="2015-11" db="EMBL/GenBank/DDBJ databases">
        <title>Genomic analysis of 38 Legionella species identifies large and diverse effector repertoires.</title>
        <authorList>
            <person name="Burstein D."/>
            <person name="Amaro F."/>
            <person name="Zusman T."/>
            <person name="Lifshitz Z."/>
            <person name="Cohen O."/>
            <person name="Gilbert J.A."/>
            <person name="Pupko T."/>
            <person name="Shuman H.A."/>
            <person name="Segal G."/>
        </authorList>
    </citation>
    <scope>NUCLEOTIDE SEQUENCE [LARGE SCALE GENOMIC DNA]</scope>
    <source>
        <strain evidence="6 8">Lyon 8420412</strain>
    </source>
</reference>
<dbReference type="AlphaFoldDB" id="A0A378JGJ5"/>
<name>A0A378JGJ5_9GAMM</name>
<dbReference type="SUPFAM" id="SSF46785">
    <property type="entry name" value="Winged helix' DNA-binding domain"/>
    <property type="match status" value="1"/>
</dbReference>
<dbReference type="CDD" id="cd05466">
    <property type="entry name" value="PBP2_LTTR_substrate"/>
    <property type="match status" value="1"/>
</dbReference>
<protein>
    <submittedName>
        <fullName evidence="7">LysR family transcriptional regulator</fullName>
    </submittedName>
</protein>
<keyword evidence="8" id="KW-1185">Reference proteome</keyword>
<evidence type="ECO:0000256" key="1">
    <source>
        <dbReference type="ARBA" id="ARBA00009437"/>
    </source>
</evidence>
<keyword evidence="2" id="KW-0805">Transcription regulation</keyword>
<organism evidence="7 9">
    <name type="scientific">Legionella gratiana</name>
    <dbReference type="NCBI Taxonomy" id="45066"/>
    <lineage>
        <taxon>Bacteria</taxon>
        <taxon>Pseudomonadati</taxon>
        <taxon>Pseudomonadota</taxon>
        <taxon>Gammaproteobacteria</taxon>
        <taxon>Legionellales</taxon>
        <taxon>Legionellaceae</taxon>
        <taxon>Legionella</taxon>
    </lineage>
</organism>
<comment type="similarity">
    <text evidence="1">Belongs to the LysR transcriptional regulatory family.</text>
</comment>
<dbReference type="EMBL" id="LNYE01000022">
    <property type="protein sequence ID" value="KTD10717.1"/>
    <property type="molecule type" value="Genomic_DNA"/>
</dbReference>
<gene>
    <name evidence="7" type="primary">gltC_2</name>
    <name evidence="6" type="ORF">Lgra_1683</name>
    <name evidence="7" type="ORF">NCTC12388_01213</name>
</gene>
<keyword evidence="4" id="KW-0804">Transcription</keyword>
<dbReference type="InterPro" id="IPR000847">
    <property type="entry name" value="LysR_HTH_N"/>
</dbReference>
<evidence type="ECO:0000256" key="2">
    <source>
        <dbReference type="ARBA" id="ARBA00023015"/>
    </source>
</evidence>
<feature type="domain" description="HTH lysR-type" evidence="5">
    <location>
        <begin position="13"/>
        <end position="70"/>
    </location>
</feature>
<dbReference type="Gene3D" id="3.40.190.290">
    <property type="match status" value="1"/>
</dbReference>
<dbReference type="STRING" id="45066.Lgra_1683"/>
<dbReference type="SUPFAM" id="SSF53850">
    <property type="entry name" value="Periplasmic binding protein-like II"/>
    <property type="match status" value="1"/>
</dbReference>
<dbReference type="Pfam" id="PF03466">
    <property type="entry name" value="LysR_substrate"/>
    <property type="match status" value="1"/>
</dbReference>
<dbReference type="GO" id="GO:0003700">
    <property type="term" value="F:DNA-binding transcription factor activity"/>
    <property type="evidence" value="ECO:0007669"/>
    <property type="project" value="InterPro"/>
</dbReference>
<dbReference type="GO" id="GO:0000976">
    <property type="term" value="F:transcription cis-regulatory region binding"/>
    <property type="evidence" value="ECO:0007669"/>
    <property type="project" value="TreeGrafter"/>
</dbReference>
<evidence type="ECO:0000313" key="8">
    <source>
        <dbReference type="Proteomes" id="UP000054691"/>
    </source>
</evidence>
<dbReference type="Proteomes" id="UP000054691">
    <property type="component" value="Unassembled WGS sequence"/>
</dbReference>
<dbReference type="Gene3D" id="1.10.10.10">
    <property type="entry name" value="Winged helix-like DNA-binding domain superfamily/Winged helix DNA-binding domain"/>
    <property type="match status" value="1"/>
</dbReference>
<dbReference type="PANTHER" id="PTHR30126:SF40">
    <property type="entry name" value="HTH-TYPE TRANSCRIPTIONAL REGULATOR GLTR"/>
    <property type="match status" value="1"/>
</dbReference>
<evidence type="ECO:0000313" key="7">
    <source>
        <dbReference type="EMBL" id="STX43790.1"/>
    </source>
</evidence>
<evidence type="ECO:0000256" key="4">
    <source>
        <dbReference type="ARBA" id="ARBA00023163"/>
    </source>
</evidence>
<dbReference type="PROSITE" id="PS50931">
    <property type="entry name" value="HTH_LYSR"/>
    <property type="match status" value="1"/>
</dbReference>
<dbReference type="Proteomes" id="UP000254476">
    <property type="component" value="Unassembled WGS sequence"/>
</dbReference>
<dbReference type="InterPro" id="IPR036388">
    <property type="entry name" value="WH-like_DNA-bd_sf"/>
</dbReference>
<evidence type="ECO:0000313" key="9">
    <source>
        <dbReference type="Proteomes" id="UP000254476"/>
    </source>
</evidence>
<dbReference type="PANTHER" id="PTHR30126">
    <property type="entry name" value="HTH-TYPE TRANSCRIPTIONAL REGULATOR"/>
    <property type="match status" value="1"/>
</dbReference>
<dbReference type="PRINTS" id="PR00039">
    <property type="entry name" value="HTHLYSR"/>
</dbReference>
<dbReference type="Pfam" id="PF00126">
    <property type="entry name" value="HTH_1"/>
    <property type="match status" value="1"/>
</dbReference>
<dbReference type="InterPro" id="IPR036390">
    <property type="entry name" value="WH_DNA-bd_sf"/>
</dbReference>
<dbReference type="InterPro" id="IPR005119">
    <property type="entry name" value="LysR_subst-bd"/>
</dbReference>
<dbReference type="EMBL" id="UGOB01000001">
    <property type="protein sequence ID" value="STX43790.1"/>
    <property type="molecule type" value="Genomic_DNA"/>
</dbReference>
<sequence>MFEIDHTFETNIMNTNELKSFLMVYEYRSYSLAAKRLYVTQSAISKRINNLENEFKTKLFEMRGNMIFPTMEGQLLIPYARLLLHTLSDAAANLKNPELTEIPIILGTSTLPCFQFLPLFIDYLNENYGSLPNFQIKQMTKKDLVPALQNGLIDLALTTKDLVSNNSITCNQLYEEELYIVVSPKHELANEKDIDLNKLAQYTCILTEPGFSIRDNLDQLFSKKRLPLLVKHELFSLLAIKKLVKRGLGWSALPKQYYDQELIKLEVNDFSEKIVLCWYCHQNRTDSRILQYIGQLLKEAQPYINQHVDNDQ</sequence>
<keyword evidence="3" id="KW-0238">DNA-binding</keyword>
<evidence type="ECO:0000256" key="3">
    <source>
        <dbReference type="ARBA" id="ARBA00023125"/>
    </source>
</evidence>
<proteinExistence type="inferred from homology"/>